<name>A0A6A6LFP9_HEVBR</name>
<protein>
    <submittedName>
        <fullName evidence="1">Uncharacterized protein</fullName>
    </submittedName>
</protein>
<dbReference type="PANTHER" id="PTHR33130:SF40">
    <property type="entry name" value="CHROMOGRANIN (DUF1639)"/>
    <property type="match status" value="1"/>
</dbReference>
<reference evidence="1 2" key="1">
    <citation type="journal article" date="2020" name="Mol. Plant">
        <title>The Chromosome-Based Rubber Tree Genome Provides New Insights into Spurge Genome Evolution and Rubber Biosynthesis.</title>
        <authorList>
            <person name="Liu J."/>
            <person name="Shi C."/>
            <person name="Shi C.C."/>
            <person name="Li W."/>
            <person name="Zhang Q.J."/>
            <person name="Zhang Y."/>
            <person name="Li K."/>
            <person name="Lu H.F."/>
            <person name="Shi C."/>
            <person name="Zhu S.T."/>
            <person name="Xiao Z.Y."/>
            <person name="Nan H."/>
            <person name="Yue Y."/>
            <person name="Zhu X.G."/>
            <person name="Wu Y."/>
            <person name="Hong X.N."/>
            <person name="Fan G.Y."/>
            <person name="Tong Y."/>
            <person name="Zhang D."/>
            <person name="Mao C.L."/>
            <person name="Liu Y.L."/>
            <person name="Hao S.J."/>
            <person name="Liu W.Q."/>
            <person name="Lv M.Q."/>
            <person name="Zhang H.B."/>
            <person name="Liu Y."/>
            <person name="Hu-Tang G.R."/>
            <person name="Wang J.P."/>
            <person name="Wang J.H."/>
            <person name="Sun Y.H."/>
            <person name="Ni S.B."/>
            <person name="Chen W.B."/>
            <person name="Zhang X.C."/>
            <person name="Jiao Y.N."/>
            <person name="Eichler E.E."/>
            <person name="Li G.H."/>
            <person name="Liu X."/>
            <person name="Gao L.Z."/>
        </authorList>
    </citation>
    <scope>NUCLEOTIDE SEQUENCE [LARGE SCALE GENOMIC DNA]</scope>
    <source>
        <strain evidence="2">cv. GT1</strain>
        <tissue evidence="1">Leaf</tissue>
    </source>
</reference>
<dbReference type="Pfam" id="PF07797">
    <property type="entry name" value="DUF1639"/>
    <property type="match status" value="1"/>
</dbReference>
<dbReference type="PANTHER" id="PTHR33130">
    <property type="entry name" value="PUTATIVE (DUF1639)-RELATED"/>
    <property type="match status" value="1"/>
</dbReference>
<evidence type="ECO:0000313" key="1">
    <source>
        <dbReference type="EMBL" id="KAF2299108.1"/>
    </source>
</evidence>
<proteinExistence type="predicted"/>
<sequence>MRLRGLVESAGGGGGVCLEKKEKRKFWIALSREEIEEDIFALTGSRPARRPMKRPKNVQKVLDNFFPGSWLVGTTADSYRVADPPMKVRDHLSFSTYSCTGKTTKDHQIFEVSGTFEVLLFLNLRLPYIVGKQSSKLFVCFKT</sequence>
<comment type="caution">
    <text evidence="1">The sequence shown here is derived from an EMBL/GenBank/DDBJ whole genome shotgun (WGS) entry which is preliminary data.</text>
</comment>
<dbReference type="InterPro" id="IPR012438">
    <property type="entry name" value="DUF1639"/>
</dbReference>
<accession>A0A6A6LFP9</accession>
<organism evidence="1 2">
    <name type="scientific">Hevea brasiliensis</name>
    <name type="common">Para rubber tree</name>
    <name type="synonym">Siphonia brasiliensis</name>
    <dbReference type="NCBI Taxonomy" id="3981"/>
    <lineage>
        <taxon>Eukaryota</taxon>
        <taxon>Viridiplantae</taxon>
        <taxon>Streptophyta</taxon>
        <taxon>Embryophyta</taxon>
        <taxon>Tracheophyta</taxon>
        <taxon>Spermatophyta</taxon>
        <taxon>Magnoliopsida</taxon>
        <taxon>eudicotyledons</taxon>
        <taxon>Gunneridae</taxon>
        <taxon>Pentapetalae</taxon>
        <taxon>rosids</taxon>
        <taxon>fabids</taxon>
        <taxon>Malpighiales</taxon>
        <taxon>Euphorbiaceae</taxon>
        <taxon>Crotonoideae</taxon>
        <taxon>Micrandreae</taxon>
        <taxon>Hevea</taxon>
    </lineage>
</organism>
<evidence type="ECO:0000313" key="2">
    <source>
        <dbReference type="Proteomes" id="UP000467840"/>
    </source>
</evidence>
<dbReference type="AlphaFoldDB" id="A0A6A6LFP9"/>
<dbReference type="EMBL" id="JAAGAX010000011">
    <property type="protein sequence ID" value="KAF2299108.1"/>
    <property type="molecule type" value="Genomic_DNA"/>
</dbReference>
<gene>
    <name evidence="1" type="ORF">GH714_030656</name>
</gene>
<keyword evidence="2" id="KW-1185">Reference proteome</keyword>
<dbReference type="Proteomes" id="UP000467840">
    <property type="component" value="Chromosome 1"/>
</dbReference>